<evidence type="ECO:0008006" key="4">
    <source>
        <dbReference type="Google" id="ProtNLM"/>
    </source>
</evidence>
<keyword evidence="1" id="KW-0732">Signal</keyword>
<keyword evidence="3" id="KW-1185">Reference proteome</keyword>
<feature type="non-terminal residue" evidence="2">
    <location>
        <position position="1"/>
    </location>
</feature>
<dbReference type="EMBL" id="LN890958">
    <property type="protein sequence ID" value="CUS14532.1"/>
    <property type="molecule type" value="Genomic_DNA"/>
</dbReference>
<organism evidence="2 3">
    <name type="scientific">Tuber aestivum</name>
    <name type="common">summer truffle</name>
    <dbReference type="NCBI Taxonomy" id="59557"/>
    <lineage>
        <taxon>Eukaryota</taxon>
        <taxon>Fungi</taxon>
        <taxon>Dikarya</taxon>
        <taxon>Ascomycota</taxon>
        <taxon>Pezizomycotina</taxon>
        <taxon>Pezizomycetes</taxon>
        <taxon>Pezizales</taxon>
        <taxon>Tuberaceae</taxon>
        <taxon>Tuber</taxon>
    </lineage>
</organism>
<proteinExistence type="predicted"/>
<evidence type="ECO:0000313" key="2">
    <source>
        <dbReference type="EMBL" id="CUS14532.1"/>
    </source>
</evidence>
<accession>A0A292Q3X4</accession>
<dbReference type="Proteomes" id="UP001412239">
    <property type="component" value="Unassembled WGS sequence"/>
</dbReference>
<feature type="signal peptide" evidence="1">
    <location>
        <begin position="1"/>
        <end position="19"/>
    </location>
</feature>
<gene>
    <name evidence="2" type="ORF">GSTUAT00001409001</name>
</gene>
<name>A0A292Q3X4_9PEZI</name>
<dbReference type="AlphaFoldDB" id="A0A292Q3X4"/>
<sequence>MILACASFCLAGFFHRAGGRWTGREEEGNLMFCPNLTCPCCSSTHRAERQPHICMGPVRTLRFPSLTHSEILKIFDFLFSFSFVLDSFFLILFFFSSPPQNPGNNLRSLALLFCGQRASALSWGVLLRVLCGTCGHCAEIHRHPTEPVQIWKGTLLVSAAGIENTTGERR</sequence>
<protein>
    <recommendedName>
        <fullName evidence="4">Secreted protein</fullName>
    </recommendedName>
</protein>
<evidence type="ECO:0000313" key="3">
    <source>
        <dbReference type="Proteomes" id="UP001412239"/>
    </source>
</evidence>
<evidence type="ECO:0000256" key="1">
    <source>
        <dbReference type="SAM" id="SignalP"/>
    </source>
</evidence>
<reference evidence="2" key="1">
    <citation type="submission" date="2015-10" db="EMBL/GenBank/DDBJ databases">
        <authorList>
            <person name="Regsiter A."/>
            <person name="william w."/>
        </authorList>
    </citation>
    <scope>NUCLEOTIDE SEQUENCE</scope>
    <source>
        <strain evidence="2">Montdore</strain>
    </source>
</reference>
<feature type="chain" id="PRO_5012380844" description="Secreted protein" evidence="1">
    <location>
        <begin position="20"/>
        <end position="170"/>
    </location>
</feature>